<dbReference type="Proteomes" id="UP000095395">
    <property type="component" value="Unassembled WGS sequence"/>
</dbReference>
<dbReference type="Gene3D" id="3.40.50.300">
    <property type="entry name" value="P-loop containing nucleotide triphosphate hydrolases"/>
    <property type="match status" value="1"/>
</dbReference>
<dbReference type="Pfam" id="PF09820">
    <property type="entry name" value="AAA-ATPase_like"/>
    <property type="match status" value="1"/>
</dbReference>
<dbReference type="SUPFAM" id="SSF52540">
    <property type="entry name" value="P-loop containing nucleoside triphosphate hydrolases"/>
    <property type="match status" value="1"/>
</dbReference>
<dbReference type="PANTHER" id="PTHR34825">
    <property type="entry name" value="CONSERVED PROTEIN, WITH A WEAK D-GALACTARATE DEHYDRATASE/ALTRONATE HYDROLASE DOMAIN"/>
    <property type="match status" value="1"/>
</dbReference>
<organism evidence="2 3">
    <name type="scientific">Roseburia inulinivorans</name>
    <dbReference type="NCBI Taxonomy" id="360807"/>
    <lineage>
        <taxon>Bacteria</taxon>
        <taxon>Bacillati</taxon>
        <taxon>Bacillota</taxon>
        <taxon>Clostridia</taxon>
        <taxon>Lachnospirales</taxon>
        <taxon>Lachnospiraceae</taxon>
        <taxon>Roseburia</taxon>
    </lineage>
</organism>
<dbReference type="PANTHER" id="PTHR34825:SF1">
    <property type="entry name" value="AAA-ATPASE-LIKE DOMAIN-CONTAINING PROTEIN"/>
    <property type="match status" value="1"/>
</dbReference>
<sequence>MGIYLNPDSSRFEEAVNSDIYIDKTGLLNYTNSVLHTMQKYICISRPRRFGKSIAANMLAAYYSRGCDARELFSQFEIAKSDTFEKHLNQYNTIFINMQEMLSRSKNVQELVARFQKLIIRELKSEYPEVEYFDEDDLTLCMQDVYVQTKQTFVIIIDEWDCIFREYKTDREAQEKYLDFLRDLLKDKAYIHLAYMTGILPIKKYGTHSALNMFDEFSMIDPGPLACYVGFTEEEVKGLCEQYQMDMGEVKSWYDGYSFEKTLSIYSPRSVVNCMRLGKIGNYWNQTETFEALQVYIDMNFEGLKDDVLSMIAGNSVPVNIGNFANDMSTFHTEDDVLTLLIHLGYAAYDYDNKTVQIPNNEVRAEYVNSVSASDWGEVSKALKISADTLEAIWQKRPKQVAEAVRQAHFETSHIQYNDENALSYTISLALYAARNFYTVHREFPGGKGFADLVFLPRKKFIDKPALVVELKWDRTAEGAINQIKRNEYCRSLKDYQGNLLLVGINYDRKTKEHECVIEEINNDLEGHSAMWNR</sequence>
<dbReference type="InterPro" id="IPR012547">
    <property type="entry name" value="PDDEXK_9"/>
</dbReference>
<feature type="domain" description="AAA-ATPase-like" evidence="1">
    <location>
        <begin position="19"/>
        <end position="205"/>
    </location>
</feature>
<protein>
    <submittedName>
        <fullName evidence="2">Predicted AAA-ATPase</fullName>
    </submittedName>
</protein>
<accession>A0A174AKC5</accession>
<name>A0A174AKC5_9FIRM</name>
<proteinExistence type="predicted"/>
<dbReference type="RefSeq" id="WP_055301988.1">
    <property type="nucleotide sequence ID" value="NZ_CYYR01000009.1"/>
</dbReference>
<evidence type="ECO:0000313" key="2">
    <source>
        <dbReference type="EMBL" id="CUN89032.1"/>
    </source>
</evidence>
<dbReference type="InterPro" id="IPR027417">
    <property type="entry name" value="P-loop_NTPase"/>
</dbReference>
<evidence type="ECO:0000313" key="3">
    <source>
        <dbReference type="Proteomes" id="UP000095395"/>
    </source>
</evidence>
<evidence type="ECO:0000259" key="1">
    <source>
        <dbReference type="Pfam" id="PF09820"/>
    </source>
</evidence>
<gene>
    <name evidence="2" type="ORF">ERS852392_01625</name>
</gene>
<reference evidence="2 3" key="1">
    <citation type="submission" date="2015-09" db="EMBL/GenBank/DDBJ databases">
        <authorList>
            <consortium name="Pathogen Informatics"/>
        </authorList>
    </citation>
    <scope>NUCLEOTIDE SEQUENCE [LARGE SCALE GENOMIC DNA]</scope>
    <source>
        <strain evidence="2 3">2789STDY5608835</strain>
    </source>
</reference>
<dbReference type="InterPro" id="IPR018631">
    <property type="entry name" value="AAA-ATPase-like_dom"/>
</dbReference>
<dbReference type="EMBL" id="CYYR01000009">
    <property type="protein sequence ID" value="CUN89032.1"/>
    <property type="molecule type" value="Genomic_DNA"/>
</dbReference>
<dbReference type="AlphaFoldDB" id="A0A174AKC5"/>
<dbReference type="Pfam" id="PF08011">
    <property type="entry name" value="PDDEXK_9"/>
    <property type="match status" value="1"/>
</dbReference>